<dbReference type="Proteomes" id="UP001595647">
    <property type="component" value="Unassembled WGS sequence"/>
</dbReference>
<evidence type="ECO:0000313" key="2">
    <source>
        <dbReference type="Proteomes" id="UP001595647"/>
    </source>
</evidence>
<organism evidence="1 2">
    <name type="scientific">Ciceribacter thiooxidans</name>
    <dbReference type="NCBI Taxonomy" id="1969821"/>
    <lineage>
        <taxon>Bacteria</taxon>
        <taxon>Pseudomonadati</taxon>
        <taxon>Pseudomonadota</taxon>
        <taxon>Alphaproteobacteria</taxon>
        <taxon>Hyphomicrobiales</taxon>
        <taxon>Rhizobiaceae</taxon>
        <taxon>Ciceribacter</taxon>
    </lineage>
</organism>
<name>A0ABV7I1U4_9HYPH</name>
<protein>
    <submittedName>
        <fullName evidence="1">Uncharacterized protein</fullName>
    </submittedName>
</protein>
<sequence>MRFIVLARAKSFFAALFVFVLFFISSHTYAADYLILPNYKGEMVEVGNGAATIRLPFVEGLSFTVAFSSGEFATIARWDKKSPTFQEKISNRGGEYVVNTVYFHIPTLCLRYGQSLPLCGYLKLPVGDEPHLYSMSLRPWSSEKDPGSPFDTFVNSLAPFEGNGVRGDLQLYENAGYSTCNPNRKIIICDFYAKLNGNYMLMIILTNHGKNKEKDKIFDVDMKESIDIIAASINKWTIN</sequence>
<dbReference type="RefSeq" id="WP_182306720.1">
    <property type="nucleotide sequence ID" value="NZ_CP059896.1"/>
</dbReference>
<accession>A0ABV7I1U4</accession>
<keyword evidence="2" id="KW-1185">Reference proteome</keyword>
<proteinExistence type="predicted"/>
<gene>
    <name evidence="1" type="ORF">ACFOHV_15250</name>
</gene>
<dbReference type="EMBL" id="JBHRTG010000019">
    <property type="protein sequence ID" value="MFC3164635.1"/>
    <property type="molecule type" value="Genomic_DNA"/>
</dbReference>
<comment type="caution">
    <text evidence="1">The sequence shown here is derived from an EMBL/GenBank/DDBJ whole genome shotgun (WGS) entry which is preliminary data.</text>
</comment>
<reference evidence="2" key="1">
    <citation type="journal article" date="2019" name="Int. J. Syst. Evol. Microbiol.">
        <title>The Global Catalogue of Microorganisms (GCM) 10K type strain sequencing project: providing services to taxonomists for standard genome sequencing and annotation.</title>
        <authorList>
            <consortium name="The Broad Institute Genomics Platform"/>
            <consortium name="The Broad Institute Genome Sequencing Center for Infectious Disease"/>
            <person name="Wu L."/>
            <person name="Ma J."/>
        </authorList>
    </citation>
    <scope>NUCLEOTIDE SEQUENCE [LARGE SCALE GENOMIC DNA]</scope>
    <source>
        <strain evidence="2">KCTC 52231</strain>
    </source>
</reference>
<evidence type="ECO:0000313" key="1">
    <source>
        <dbReference type="EMBL" id="MFC3164635.1"/>
    </source>
</evidence>